<evidence type="ECO:0000313" key="2">
    <source>
        <dbReference type="EMBL" id="KAG7306532.1"/>
    </source>
</evidence>
<keyword evidence="1" id="KW-0472">Membrane</keyword>
<dbReference type="Proteomes" id="UP000823941">
    <property type="component" value="Chromosome 12"/>
</dbReference>
<feature type="non-terminal residue" evidence="2">
    <location>
        <position position="1"/>
    </location>
</feature>
<protein>
    <recommendedName>
        <fullName evidence="4">Ionotropic receptor</fullName>
    </recommendedName>
</protein>
<keyword evidence="3" id="KW-1185">Reference proteome</keyword>
<feature type="transmembrane region" description="Helical" evidence="1">
    <location>
        <begin position="42"/>
        <end position="67"/>
    </location>
</feature>
<comment type="caution">
    <text evidence="2">The sequence shown here is derived from an EMBL/GenBank/DDBJ whole genome shotgun (WGS) entry which is preliminary data.</text>
</comment>
<name>A0ABQ7QNA7_PLUXY</name>
<dbReference type="EMBL" id="JAHIBW010000012">
    <property type="protein sequence ID" value="KAG7306532.1"/>
    <property type="molecule type" value="Genomic_DNA"/>
</dbReference>
<evidence type="ECO:0008006" key="4">
    <source>
        <dbReference type="Google" id="ProtNLM"/>
    </source>
</evidence>
<keyword evidence="1" id="KW-1133">Transmembrane helix</keyword>
<proteinExistence type="predicted"/>
<evidence type="ECO:0000313" key="3">
    <source>
        <dbReference type="Proteomes" id="UP000823941"/>
    </source>
</evidence>
<organism evidence="2 3">
    <name type="scientific">Plutella xylostella</name>
    <name type="common">Diamondback moth</name>
    <name type="synonym">Plutella maculipennis</name>
    <dbReference type="NCBI Taxonomy" id="51655"/>
    <lineage>
        <taxon>Eukaryota</taxon>
        <taxon>Metazoa</taxon>
        <taxon>Ecdysozoa</taxon>
        <taxon>Arthropoda</taxon>
        <taxon>Hexapoda</taxon>
        <taxon>Insecta</taxon>
        <taxon>Pterygota</taxon>
        <taxon>Neoptera</taxon>
        <taxon>Endopterygota</taxon>
        <taxon>Lepidoptera</taxon>
        <taxon>Glossata</taxon>
        <taxon>Ditrysia</taxon>
        <taxon>Yponomeutoidea</taxon>
        <taxon>Plutellidae</taxon>
        <taxon>Plutella</taxon>
    </lineage>
</organism>
<reference evidence="2 3" key="1">
    <citation type="submission" date="2021-06" db="EMBL/GenBank/DDBJ databases">
        <title>A haploid diamondback moth (Plutella xylostella L.) genome assembly resolves 31 chromosomes and identifies a diamide resistance mutation.</title>
        <authorList>
            <person name="Ward C.M."/>
            <person name="Perry K.D."/>
            <person name="Baker G."/>
            <person name="Powis K."/>
            <person name="Heckel D.G."/>
            <person name="Baxter S.W."/>
        </authorList>
    </citation>
    <scope>NUCLEOTIDE SEQUENCE [LARGE SCALE GENOMIC DNA]</scope>
    <source>
        <strain evidence="2 3">LV</strain>
        <tissue evidence="2">Single pupa</tissue>
    </source>
</reference>
<evidence type="ECO:0000256" key="1">
    <source>
        <dbReference type="SAM" id="Phobius"/>
    </source>
</evidence>
<gene>
    <name evidence="2" type="ORF">JYU34_009179</name>
</gene>
<dbReference type="SUPFAM" id="SSF53850">
    <property type="entry name" value="Periplasmic binding protein-like II"/>
    <property type="match status" value="1"/>
</dbReference>
<sequence>TIYLGSADNYRANFGDMLLDFVNIFYLDASWRECGLWAGRGAALAAGVLGLLLMQFYSASLLGAVLAPPPRLIASLQDLLRSDLAYKVEDVAYQRQFFKEHMDIPEIAALYNTKILKGPLPPFVDNAVGVKHLMEGNFAFQCTGTYLWHEAARWDDALLCSLDELRVFPRMQQYVSVARGSPYKQHVLTALRAIQERGVRARMLPRYYSRRPRCPPEHADAPRPVALPQALPALRMLAALGTAAARCCLVLILVEI</sequence>
<accession>A0ABQ7QNA7</accession>
<keyword evidence="1" id="KW-0812">Transmembrane</keyword>